<evidence type="ECO:0000313" key="7">
    <source>
        <dbReference type="Proteomes" id="UP001595945"/>
    </source>
</evidence>
<feature type="transmembrane region" description="Helical" evidence="5">
    <location>
        <begin position="27"/>
        <end position="51"/>
    </location>
</feature>
<evidence type="ECO:0000256" key="2">
    <source>
        <dbReference type="ARBA" id="ARBA00022692"/>
    </source>
</evidence>
<keyword evidence="4 5" id="KW-0472">Membrane</keyword>
<evidence type="ECO:0000313" key="6">
    <source>
        <dbReference type="EMBL" id="MFC4823581.1"/>
    </source>
</evidence>
<comment type="caution">
    <text evidence="6">The sequence shown here is derived from an EMBL/GenBank/DDBJ whole genome shotgun (WGS) entry which is preliminary data.</text>
</comment>
<gene>
    <name evidence="6" type="ORF">ACFO9K_04845</name>
</gene>
<accession>A0ABD5Q088</accession>
<dbReference type="AlphaFoldDB" id="A0ABD5Q088"/>
<dbReference type="Proteomes" id="UP001595945">
    <property type="component" value="Unassembled WGS sequence"/>
</dbReference>
<keyword evidence="3 5" id="KW-1133">Transmembrane helix</keyword>
<organism evidence="6 7">
    <name type="scientific">Halorussus aquaticus</name>
    <dbReference type="NCBI Taxonomy" id="2953748"/>
    <lineage>
        <taxon>Archaea</taxon>
        <taxon>Methanobacteriati</taxon>
        <taxon>Methanobacteriota</taxon>
        <taxon>Stenosarchaea group</taxon>
        <taxon>Halobacteria</taxon>
        <taxon>Halobacteriales</taxon>
        <taxon>Haladaptataceae</taxon>
        <taxon>Halorussus</taxon>
    </lineage>
</organism>
<keyword evidence="7" id="KW-1185">Reference proteome</keyword>
<dbReference type="EMBL" id="JBHSHT010000001">
    <property type="protein sequence ID" value="MFC4823581.1"/>
    <property type="molecule type" value="Genomic_DNA"/>
</dbReference>
<evidence type="ECO:0000256" key="4">
    <source>
        <dbReference type="ARBA" id="ARBA00023136"/>
    </source>
</evidence>
<evidence type="ECO:0000256" key="1">
    <source>
        <dbReference type="ARBA" id="ARBA00004141"/>
    </source>
</evidence>
<reference evidence="6 7" key="1">
    <citation type="journal article" date="2019" name="Int. J. Syst. Evol. Microbiol.">
        <title>The Global Catalogue of Microorganisms (GCM) 10K type strain sequencing project: providing services to taxonomists for standard genome sequencing and annotation.</title>
        <authorList>
            <consortium name="The Broad Institute Genomics Platform"/>
            <consortium name="The Broad Institute Genome Sequencing Center for Infectious Disease"/>
            <person name="Wu L."/>
            <person name="Ma J."/>
        </authorList>
    </citation>
    <scope>NUCLEOTIDE SEQUENCE [LARGE SCALE GENOMIC DNA]</scope>
    <source>
        <strain evidence="6 7">XZYJ18</strain>
    </source>
</reference>
<evidence type="ECO:0000256" key="3">
    <source>
        <dbReference type="ARBA" id="ARBA00022989"/>
    </source>
</evidence>
<dbReference type="Pfam" id="PF09685">
    <property type="entry name" value="MamF_MmsF"/>
    <property type="match status" value="1"/>
</dbReference>
<dbReference type="GeneID" id="73045363"/>
<comment type="subcellular location">
    <subcellularLocation>
        <location evidence="1">Membrane</location>
        <topology evidence="1">Multi-pass membrane protein</topology>
    </subcellularLocation>
</comment>
<keyword evidence="2 5" id="KW-0812">Transmembrane</keyword>
<name>A0ABD5Q088_9EURY</name>
<evidence type="ECO:0000256" key="5">
    <source>
        <dbReference type="SAM" id="Phobius"/>
    </source>
</evidence>
<dbReference type="InterPro" id="IPR019109">
    <property type="entry name" value="MamF_MmsF"/>
</dbReference>
<feature type="transmembrane region" description="Helical" evidence="5">
    <location>
        <begin position="99"/>
        <end position="125"/>
    </location>
</feature>
<protein>
    <submittedName>
        <fullName evidence="6">DUF4870 domain-containing protein</fullName>
    </submittedName>
</protein>
<feature type="transmembrane region" description="Helical" evidence="5">
    <location>
        <begin position="63"/>
        <end position="87"/>
    </location>
</feature>
<sequence>MSRKPNSASPKSPSTQPGPSLLAERSLLGIFVHVIGLLSGFVGPCFVYWVSDHEFTRANARNALNWQLFLTPAFLVATAVVAVPMGVSNWFEIPDVIEFVLFVPVAVVVVALTLLSLMAFVLPIVATVKAIFGKTWEYPIAPDFVSRVGGLT</sequence>
<proteinExistence type="predicted"/>
<dbReference type="RefSeq" id="WP_254266953.1">
    <property type="nucleotide sequence ID" value="NZ_CP100400.1"/>
</dbReference>